<dbReference type="RefSeq" id="WP_130481514.1">
    <property type="nucleotide sequence ID" value="NZ_SGWV01000008.1"/>
</dbReference>
<dbReference type="InterPro" id="IPR050330">
    <property type="entry name" value="Bact_OuterMem_StrucFunc"/>
</dbReference>
<comment type="caution">
    <text evidence="7">The sequence shown here is derived from an EMBL/GenBank/DDBJ whole genome shotgun (WGS) entry which is preliminary data.</text>
</comment>
<proteinExistence type="predicted"/>
<evidence type="ECO:0000313" key="8">
    <source>
        <dbReference type="Proteomes" id="UP000293433"/>
    </source>
</evidence>
<dbReference type="PANTHER" id="PTHR30329">
    <property type="entry name" value="STATOR ELEMENT OF FLAGELLAR MOTOR COMPLEX"/>
    <property type="match status" value="1"/>
</dbReference>
<dbReference type="CDD" id="cd07185">
    <property type="entry name" value="OmpA_C-like"/>
    <property type="match status" value="1"/>
</dbReference>
<dbReference type="InterPro" id="IPR006664">
    <property type="entry name" value="OMP_bac"/>
</dbReference>
<dbReference type="PROSITE" id="PS51123">
    <property type="entry name" value="OMPA_2"/>
    <property type="match status" value="1"/>
</dbReference>
<evidence type="ECO:0000256" key="1">
    <source>
        <dbReference type="ARBA" id="ARBA00004442"/>
    </source>
</evidence>
<dbReference type="Gene3D" id="3.30.1330.60">
    <property type="entry name" value="OmpA-like domain"/>
    <property type="match status" value="1"/>
</dbReference>
<keyword evidence="5" id="KW-0732">Signal</keyword>
<dbReference type="AlphaFoldDB" id="A0A4Q7LTI3"/>
<evidence type="ECO:0000256" key="3">
    <source>
        <dbReference type="ARBA" id="ARBA00023237"/>
    </source>
</evidence>
<protein>
    <submittedName>
        <fullName evidence="7">OmpA family protein</fullName>
    </submittedName>
</protein>
<dbReference type="Pfam" id="PF00691">
    <property type="entry name" value="OmpA"/>
    <property type="match status" value="1"/>
</dbReference>
<name>A0A4Q7LTI3_9BURK</name>
<dbReference type="InterPro" id="IPR006665">
    <property type="entry name" value="OmpA-like"/>
</dbReference>
<dbReference type="InterPro" id="IPR036737">
    <property type="entry name" value="OmpA-like_sf"/>
</dbReference>
<dbReference type="OrthoDB" id="9805832at2"/>
<keyword evidence="3" id="KW-0998">Cell outer membrane</keyword>
<dbReference type="PRINTS" id="PR01021">
    <property type="entry name" value="OMPADOMAIN"/>
</dbReference>
<keyword evidence="2 4" id="KW-0472">Membrane</keyword>
<evidence type="ECO:0000256" key="5">
    <source>
        <dbReference type="SAM" id="SignalP"/>
    </source>
</evidence>
<dbReference type="PANTHER" id="PTHR30329:SF21">
    <property type="entry name" value="LIPOPROTEIN YIAD-RELATED"/>
    <property type="match status" value="1"/>
</dbReference>
<sequence>MRYPPSQGLRRRFCAALLGLATVFAAQAADTTETETPILKSGQILEALRGKDIVLDTAGAGVRPGATPRAAGRRDPAVHLQVRFTFDSAELLPQGKRQLDELAMALGDRALARWGFLLAGHTDRVGAADYNVQLSLARAESVKAYLVEAHRIDAQRLQTLGYGYARPIDAQLPNAAINRRVEVRRIALPPAQPAAPETGGRLVPTPR</sequence>
<reference evidence="7 8" key="1">
    <citation type="submission" date="2019-02" db="EMBL/GenBank/DDBJ databases">
        <title>Genomic Encyclopedia of Type Strains, Phase IV (KMG-IV): sequencing the most valuable type-strain genomes for metagenomic binning, comparative biology and taxonomic classification.</title>
        <authorList>
            <person name="Goeker M."/>
        </authorList>
    </citation>
    <scope>NUCLEOTIDE SEQUENCE [LARGE SCALE GENOMIC DNA]</scope>
    <source>
        <strain evidence="7 8">DSM 10617</strain>
    </source>
</reference>
<comment type="subcellular location">
    <subcellularLocation>
        <location evidence="1">Cell outer membrane</location>
    </subcellularLocation>
</comment>
<feature type="signal peptide" evidence="5">
    <location>
        <begin position="1"/>
        <end position="28"/>
    </location>
</feature>
<dbReference type="EMBL" id="SGWV01000008">
    <property type="protein sequence ID" value="RZS57109.1"/>
    <property type="molecule type" value="Genomic_DNA"/>
</dbReference>
<evidence type="ECO:0000256" key="2">
    <source>
        <dbReference type="ARBA" id="ARBA00023136"/>
    </source>
</evidence>
<organism evidence="7 8">
    <name type="scientific">Sphaerotilus mobilis</name>
    <dbReference type="NCBI Taxonomy" id="47994"/>
    <lineage>
        <taxon>Bacteria</taxon>
        <taxon>Pseudomonadati</taxon>
        <taxon>Pseudomonadota</taxon>
        <taxon>Betaproteobacteria</taxon>
        <taxon>Burkholderiales</taxon>
        <taxon>Sphaerotilaceae</taxon>
        <taxon>Sphaerotilus</taxon>
    </lineage>
</organism>
<dbReference type="Proteomes" id="UP000293433">
    <property type="component" value="Unassembled WGS sequence"/>
</dbReference>
<evidence type="ECO:0000313" key="7">
    <source>
        <dbReference type="EMBL" id="RZS57109.1"/>
    </source>
</evidence>
<dbReference type="GO" id="GO:0009279">
    <property type="term" value="C:cell outer membrane"/>
    <property type="evidence" value="ECO:0007669"/>
    <property type="project" value="UniProtKB-SubCell"/>
</dbReference>
<evidence type="ECO:0000256" key="4">
    <source>
        <dbReference type="PROSITE-ProRule" id="PRU00473"/>
    </source>
</evidence>
<feature type="domain" description="OmpA-like" evidence="6">
    <location>
        <begin position="71"/>
        <end position="189"/>
    </location>
</feature>
<gene>
    <name evidence="7" type="ORF">EV685_1673</name>
</gene>
<keyword evidence="8" id="KW-1185">Reference proteome</keyword>
<dbReference type="SUPFAM" id="SSF103088">
    <property type="entry name" value="OmpA-like"/>
    <property type="match status" value="1"/>
</dbReference>
<feature type="chain" id="PRO_5020536253" evidence="5">
    <location>
        <begin position="29"/>
        <end position="207"/>
    </location>
</feature>
<accession>A0A4Q7LTI3</accession>
<evidence type="ECO:0000259" key="6">
    <source>
        <dbReference type="PROSITE" id="PS51123"/>
    </source>
</evidence>